<dbReference type="EMBL" id="CP012365">
    <property type="protein sequence ID" value="AKX60303.1"/>
    <property type="molecule type" value="Genomic_DNA"/>
</dbReference>
<evidence type="ECO:0000313" key="4">
    <source>
        <dbReference type="EMBL" id="MDM1695133.1"/>
    </source>
</evidence>
<dbReference type="CDD" id="cd14727">
    <property type="entry name" value="ChanN-like"/>
    <property type="match status" value="1"/>
</dbReference>
<feature type="chain" id="PRO_5005472270" evidence="1">
    <location>
        <begin position="26"/>
        <end position="308"/>
    </location>
</feature>
<dbReference type="AlphaFoldDB" id="A0A0K1XGK5"/>
<gene>
    <name evidence="3" type="ORF">AKN88_10450</name>
    <name evidence="4" type="ORF">HX099_00400</name>
</gene>
<keyword evidence="1" id="KW-0732">Signal</keyword>
<dbReference type="PATRIC" id="fig|1698449.3.peg.2104"/>
<organism evidence="3 5">
    <name type="scientific">Thiopseudomonas alkaliphila</name>
    <dbReference type="NCBI Taxonomy" id="1697053"/>
    <lineage>
        <taxon>Bacteria</taxon>
        <taxon>Pseudomonadati</taxon>
        <taxon>Pseudomonadota</taxon>
        <taxon>Gammaproteobacteria</taxon>
        <taxon>Pseudomonadales</taxon>
        <taxon>Pseudomonadaceae</taxon>
        <taxon>Thiopseudomonas</taxon>
    </lineage>
</organism>
<dbReference type="Gene3D" id="1.10.8.760">
    <property type="entry name" value="Haem-binding uptake, Tiki superfamily, ChaN, domain 2"/>
    <property type="match status" value="1"/>
</dbReference>
<dbReference type="Proteomes" id="UP001173465">
    <property type="component" value="Unassembled WGS sequence"/>
</dbReference>
<dbReference type="InterPro" id="IPR007314">
    <property type="entry name" value="Cofac_haem-bd_dom"/>
</dbReference>
<reference evidence="3 5" key="1">
    <citation type="journal article" date="2015" name="Genome Announc.">
        <title>Genome Sequences of Oblitimonas alkaliphila gen. nov. sp. nov. (Proposed), a Novel Bacterium of the Pseudomonadaceae Family.</title>
        <authorList>
            <person name="Lauer A.C."/>
            <person name="Nicholson A.C."/>
            <person name="Humrighouse B.W."/>
            <person name="Emery B."/>
            <person name="Drobish A."/>
            <person name="Juieng P."/>
            <person name="Loparev V."/>
            <person name="McQuiston J.R."/>
        </authorList>
    </citation>
    <scope>NUCLEOTIDE SEQUENCE [LARGE SCALE GENOMIC DNA]</scope>
    <source>
        <strain evidence="3 5">E5571</strain>
    </source>
</reference>
<accession>A0A0K1XGK5</accession>
<keyword evidence="5" id="KW-1185">Reference proteome</keyword>
<evidence type="ECO:0000313" key="5">
    <source>
        <dbReference type="Proteomes" id="UP000063953"/>
    </source>
</evidence>
<keyword evidence="4" id="KW-0449">Lipoprotein</keyword>
<dbReference type="PIRSF" id="PIRSF020419">
    <property type="entry name" value="Fe_uptake_reg_CjrA_prd"/>
    <property type="match status" value="1"/>
</dbReference>
<dbReference type="Proteomes" id="UP000063953">
    <property type="component" value="Chromosome"/>
</dbReference>
<dbReference type="SUPFAM" id="SSF159501">
    <property type="entry name" value="EreA/ChaN-like"/>
    <property type="match status" value="1"/>
</dbReference>
<dbReference type="Pfam" id="PF04187">
    <property type="entry name" value="Cofac_haem_bdg"/>
    <property type="match status" value="1"/>
</dbReference>
<feature type="domain" description="Haem-binding uptake Tiki superfamily ChaN" evidence="2">
    <location>
        <begin position="60"/>
        <end position="253"/>
    </location>
</feature>
<reference evidence="4" key="3">
    <citation type="journal article" date="2022" name="Sci. Total Environ.">
        <title>Prevalence, transmission, and molecular epidemiology of tet(X)-positive bacteria among humans, animals, and environmental niches in China: An epidemiological, and genomic-based study.</title>
        <authorList>
            <person name="Dong N."/>
            <person name="Zeng Y."/>
            <person name="Cai C."/>
            <person name="Sun C."/>
            <person name="Lu J."/>
            <person name="Liu C."/>
            <person name="Zhou H."/>
            <person name="Sun Q."/>
            <person name="Shu L."/>
            <person name="Wang H."/>
            <person name="Wang Y."/>
            <person name="Wang S."/>
            <person name="Wu C."/>
            <person name="Chan E.W."/>
            <person name="Chen G."/>
            <person name="Shen Z."/>
            <person name="Chen S."/>
            <person name="Zhang R."/>
        </authorList>
    </citation>
    <scope>NUCLEOTIDE SEQUENCE</scope>
    <source>
        <strain evidence="4">DF46-2-2</strain>
    </source>
</reference>
<dbReference type="InterPro" id="IPR016773">
    <property type="entry name" value="Fe3_uptake_reg_CjrA_prd"/>
</dbReference>
<feature type="signal peptide" evidence="1">
    <location>
        <begin position="1"/>
        <end position="25"/>
    </location>
</feature>
<dbReference type="EMBL" id="JACANB010000001">
    <property type="protein sequence ID" value="MDM1695133.1"/>
    <property type="molecule type" value="Genomic_DNA"/>
</dbReference>
<protein>
    <submittedName>
        <fullName evidence="4">ChaN family lipoprotein</fullName>
    </submittedName>
</protein>
<evidence type="ECO:0000313" key="3">
    <source>
        <dbReference type="EMBL" id="AKX60303.1"/>
    </source>
</evidence>
<dbReference type="RefSeq" id="WP_053101602.1">
    <property type="nucleotide sequence ID" value="NZ_CP012365.1"/>
</dbReference>
<proteinExistence type="predicted"/>
<evidence type="ECO:0000259" key="2">
    <source>
        <dbReference type="Pfam" id="PF04187"/>
    </source>
</evidence>
<dbReference type="STRING" id="1697053.AKN87_00825"/>
<evidence type="ECO:0000256" key="1">
    <source>
        <dbReference type="SAM" id="SignalP"/>
    </source>
</evidence>
<dbReference type="Gene3D" id="3.40.50.11550">
    <property type="match status" value="1"/>
</dbReference>
<name>A0A0K1XGK5_9GAMM</name>
<sequence>MKGLLILGLSLVLVACQLTTQPLSAPPLPSWQPSTGVTSPHSVGAIIDLASGELLTAEALVQQLAKVPRVLIGEKHDNLAQHQAQLWLLQAVAAQRPTGSVVLEMLHQEQQPLVTAVQQRLAQGKQVADLAQALQWRGWDWEQYAELIHYLVAQPAPIKAANFSREQLLAIYQQPPLLAGVHSNAAEVQQQLQQQIAQAHCQQLPSAQLPKMLAVQQQRDRLMAEVSLAAATPSLLLAGSYHVRKDLGVPLHLKDLAPATAEPTQLKVLILVEQGAAPLSLQQADYLWITPAAPAQDYCAQLKKPGKQ</sequence>
<reference evidence="4" key="2">
    <citation type="submission" date="2020-06" db="EMBL/GenBank/DDBJ databases">
        <authorList>
            <person name="Dong N."/>
        </authorList>
    </citation>
    <scope>NUCLEOTIDE SEQUENCE</scope>
    <source>
        <strain evidence="4">DF46-2-2</strain>
    </source>
</reference>
<dbReference type="PROSITE" id="PS51257">
    <property type="entry name" value="PROKAR_LIPOPROTEIN"/>
    <property type="match status" value="1"/>
</dbReference>